<name>A0AC58RPC1_TOBAC</name>
<dbReference type="Proteomes" id="UP000790787">
    <property type="component" value="Chromosome 7"/>
</dbReference>
<gene>
    <name evidence="2" type="primary">LOC142162160</name>
</gene>
<protein>
    <submittedName>
        <fullName evidence="2">Uncharacterized protein LOC142162160</fullName>
    </submittedName>
</protein>
<proteinExistence type="predicted"/>
<evidence type="ECO:0000313" key="2">
    <source>
        <dbReference type="RefSeq" id="XP_075074585.1"/>
    </source>
</evidence>
<evidence type="ECO:0000313" key="1">
    <source>
        <dbReference type="Proteomes" id="UP000790787"/>
    </source>
</evidence>
<keyword evidence="1" id="KW-1185">Reference proteome</keyword>
<organism evidence="1 2">
    <name type="scientific">Nicotiana tabacum</name>
    <name type="common">Common tobacco</name>
    <dbReference type="NCBI Taxonomy" id="4097"/>
    <lineage>
        <taxon>Eukaryota</taxon>
        <taxon>Viridiplantae</taxon>
        <taxon>Streptophyta</taxon>
        <taxon>Embryophyta</taxon>
        <taxon>Tracheophyta</taxon>
        <taxon>Spermatophyta</taxon>
        <taxon>Magnoliopsida</taxon>
        <taxon>eudicotyledons</taxon>
        <taxon>Gunneridae</taxon>
        <taxon>Pentapetalae</taxon>
        <taxon>asterids</taxon>
        <taxon>lamiids</taxon>
        <taxon>Solanales</taxon>
        <taxon>Solanaceae</taxon>
        <taxon>Nicotianoideae</taxon>
        <taxon>Nicotianeae</taxon>
        <taxon>Nicotiana</taxon>
    </lineage>
</organism>
<reference evidence="2" key="2">
    <citation type="submission" date="2025-08" db="UniProtKB">
        <authorList>
            <consortium name="RefSeq"/>
        </authorList>
    </citation>
    <scope>IDENTIFICATION</scope>
    <source>
        <tissue evidence="2">Leaf</tissue>
    </source>
</reference>
<accession>A0AC58RPC1</accession>
<dbReference type="RefSeq" id="XP_075074585.1">
    <property type="nucleotide sequence ID" value="XM_075218484.1"/>
</dbReference>
<sequence>MLWKILGDTEAVVCEHPVHGGSHTDVDLCKISEGNPFKQKEAQGNESGRTQCPLQCHSTEQNSLEVWGSWQFKNIIPYSLGSENFDKALCDSGASINLIPLSMFKKLEGELGVIKYMLKDKKAIGWSIANIQGISPAICMHKILLEEGSTPVVQPQCKLNKNLKEVVQKEILKLLDAVTGWRMCIDYRQLNDATRKDHFPLPFIDQMVEEVVGRLYYYFFTWICRGIVLGHKVTVEGIEVDRSKVDVIVKLPPPNSVKSIRSFLGHAGFYRRFIKNFSSITKPLTELLAKDMKFVFDVECLRAFELIKEKLVSAPIMVTPNWSEPFEIMYDSRSNAGVNYVTTEKEFFTVVFAFDKFRSYLLGSKEGHKNQVADHMSQLEKPPVEAVDIREEFLDD</sequence>
<reference evidence="1" key="1">
    <citation type="journal article" date="2014" name="Nat. Commun.">
        <title>The tobacco genome sequence and its comparison with those of tomato and potato.</title>
        <authorList>
            <person name="Sierro N."/>
            <person name="Battey J.N."/>
            <person name="Ouadi S."/>
            <person name="Bakaher N."/>
            <person name="Bovet L."/>
            <person name="Willig A."/>
            <person name="Goepfert S."/>
            <person name="Peitsch M.C."/>
            <person name="Ivanov N.V."/>
        </authorList>
    </citation>
    <scope>NUCLEOTIDE SEQUENCE [LARGE SCALE GENOMIC DNA]</scope>
</reference>